<dbReference type="EMBL" id="JAGFNS010000008">
    <property type="protein sequence ID" value="MBO3738548.1"/>
    <property type="molecule type" value="Genomic_DNA"/>
</dbReference>
<name>A0ABS3UIE0_9ACTN</name>
<reference evidence="1 2" key="1">
    <citation type="submission" date="2021-03" db="EMBL/GenBank/DDBJ databases">
        <title>Actinoplanes flavus sp. nov., a novel actinomycete isolated from Coconut Palm rhizosphere soil.</title>
        <authorList>
            <person name="Luo X."/>
        </authorList>
    </citation>
    <scope>NUCLEOTIDE SEQUENCE [LARGE SCALE GENOMIC DNA]</scope>
    <source>
        <strain evidence="1 2">NEAU-H7</strain>
    </source>
</reference>
<organism evidence="1 2">
    <name type="scientific">Actinoplanes flavus</name>
    <dbReference type="NCBI Taxonomy" id="2820290"/>
    <lineage>
        <taxon>Bacteria</taxon>
        <taxon>Bacillati</taxon>
        <taxon>Actinomycetota</taxon>
        <taxon>Actinomycetes</taxon>
        <taxon>Micromonosporales</taxon>
        <taxon>Micromonosporaceae</taxon>
        <taxon>Actinoplanes</taxon>
    </lineage>
</organism>
<accession>A0ABS3UIE0</accession>
<evidence type="ECO:0000313" key="1">
    <source>
        <dbReference type="EMBL" id="MBO3738548.1"/>
    </source>
</evidence>
<proteinExistence type="predicted"/>
<gene>
    <name evidence="1" type="ORF">J5X75_13555</name>
</gene>
<evidence type="ECO:0000313" key="2">
    <source>
        <dbReference type="Proteomes" id="UP000679690"/>
    </source>
</evidence>
<dbReference type="RefSeq" id="WP_208467724.1">
    <property type="nucleotide sequence ID" value="NZ_JAGFNS010000008.1"/>
</dbReference>
<keyword evidence="2" id="KW-1185">Reference proteome</keyword>
<protein>
    <submittedName>
        <fullName evidence="1">Uncharacterized protein</fullName>
    </submittedName>
</protein>
<dbReference type="Proteomes" id="UP000679690">
    <property type="component" value="Unassembled WGS sequence"/>
</dbReference>
<comment type="caution">
    <text evidence="1">The sequence shown here is derived from an EMBL/GenBank/DDBJ whole genome shotgun (WGS) entry which is preliminary data.</text>
</comment>
<sequence length="170" mass="17996">MIVLRRTVLFADHAQFYLSDHAAADAAEDLGDWPEPWSGDAVDVHHIGLDTPHSLAVGTARSDHVAVVVRLAAGEPPLSADAVHIVETDLDVPTGTLSLHGCAEIPGPAHELPVAAGRYRARVSFVPTGAPPHANPVEPGRHFLHLIDLWPSGHPRPLGLPRPGPPGWTG</sequence>